<keyword evidence="4" id="KW-0732">Signal</keyword>
<accession>A0A7S5HGC9</accession>
<dbReference type="EMBL" id="OU963868">
    <property type="protein sequence ID" value="CAH0393039.1"/>
    <property type="molecule type" value="Genomic_DNA"/>
</dbReference>
<feature type="transmembrane region" description="Helical" evidence="8">
    <location>
        <begin position="12"/>
        <end position="34"/>
    </location>
</feature>
<dbReference type="InterPro" id="IPR029058">
    <property type="entry name" value="AB_hydrolase_fold"/>
</dbReference>
<dbReference type="AlphaFoldDB" id="A0A7S5HGC9"/>
<dbReference type="EC" id="3.4.16.-" evidence="7"/>
<dbReference type="EMBL" id="MN738110">
    <property type="protein sequence ID" value="QHB15647.1"/>
    <property type="molecule type" value="mRNA"/>
</dbReference>
<gene>
    <name evidence="9" type="ORF">BEMITA_LOCUS11488</name>
</gene>
<dbReference type="GO" id="GO:0006508">
    <property type="term" value="P:proteolysis"/>
    <property type="evidence" value="ECO:0007669"/>
    <property type="project" value="UniProtKB-KW"/>
</dbReference>
<dbReference type="Pfam" id="PF00450">
    <property type="entry name" value="Peptidase_S10"/>
    <property type="match status" value="1"/>
</dbReference>
<dbReference type="InterPro" id="IPR018202">
    <property type="entry name" value="Ser_caboxypep_ser_AS"/>
</dbReference>
<proteinExistence type="evidence at transcript level"/>
<evidence type="ECO:0000313" key="9">
    <source>
        <dbReference type="EMBL" id="CAH0393039.1"/>
    </source>
</evidence>
<dbReference type="OrthoDB" id="443318at2759"/>
<dbReference type="PROSITE" id="PS00131">
    <property type="entry name" value="CARBOXYPEPT_SER_SER"/>
    <property type="match status" value="1"/>
</dbReference>
<evidence type="ECO:0000256" key="1">
    <source>
        <dbReference type="ARBA" id="ARBA00009431"/>
    </source>
</evidence>
<evidence type="ECO:0000313" key="10">
    <source>
        <dbReference type="EMBL" id="QHB15647.1"/>
    </source>
</evidence>
<dbReference type="PANTHER" id="PTHR11802:SF472">
    <property type="entry name" value="SERINE CARBOXYPEPTIDASE CPVL-RELATED"/>
    <property type="match status" value="1"/>
</dbReference>
<dbReference type="KEGG" id="btab:109029665"/>
<dbReference type="PANTHER" id="PTHR11802">
    <property type="entry name" value="SERINE PROTEASE FAMILY S10 SERINE CARBOXYPEPTIDASE"/>
    <property type="match status" value="1"/>
</dbReference>
<protein>
    <recommendedName>
        <fullName evidence="7">Carboxypeptidase</fullName>
        <ecNumber evidence="7">3.4.16.-</ecNumber>
    </recommendedName>
</protein>
<comment type="similarity">
    <text evidence="1 7">Belongs to the peptidase S10 family.</text>
</comment>
<keyword evidence="6" id="KW-0325">Glycoprotein</keyword>
<reference evidence="9" key="2">
    <citation type="submission" date="2021-12" db="EMBL/GenBank/DDBJ databases">
        <authorList>
            <person name="King R."/>
        </authorList>
    </citation>
    <scope>NUCLEOTIDE SEQUENCE</scope>
</reference>
<evidence type="ECO:0000256" key="2">
    <source>
        <dbReference type="ARBA" id="ARBA00022645"/>
    </source>
</evidence>
<dbReference type="GO" id="GO:0004185">
    <property type="term" value="F:serine-type carboxypeptidase activity"/>
    <property type="evidence" value="ECO:0007669"/>
    <property type="project" value="UniProtKB-UniRule"/>
</dbReference>
<evidence type="ECO:0000256" key="5">
    <source>
        <dbReference type="ARBA" id="ARBA00022801"/>
    </source>
</evidence>
<dbReference type="SUPFAM" id="SSF53474">
    <property type="entry name" value="alpha/beta-Hydrolases"/>
    <property type="match status" value="1"/>
</dbReference>
<dbReference type="Proteomes" id="UP001152759">
    <property type="component" value="Chromosome 7"/>
</dbReference>
<dbReference type="Gene3D" id="3.40.50.1820">
    <property type="entry name" value="alpha/beta hydrolase"/>
    <property type="match status" value="1"/>
</dbReference>
<name>A0A7S5HGC9_BEMTA</name>
<evidence type="ECO:0000256" key="8">
    <source>
        <dbReference type="SAM" id="Phobius"/>
    </source>
</evidence>
<keyword evidence="8" id="KW-1133">Transmembrane helix</keyword>
<keyword evidence="11" id="KW-1185">Reference proteome</keyword>
<sequence length="499" mass="56336">MTGMLPIFKINLRISLSSLCLMVLSPLFVNSFMLDPHSRAKIKLESQQVELAQLTYANLLSVATVGTPLFLSPTIKRGDIAEARRLAAVLPIPPLLPGIESFSGFITVNENLGSNLFFWMFKSLEGDWTSKPLIIWIQGGPGLTAMFGLVEEIGPFTVNQKVNAFRRKYTWCRKYNLLFIDSPVGTGFSFTAHDAGYPTSDLGVAIDLYAFLVQFYAMFPELKSNPMFLIGESYAGKMIPAFAHYIHLRNKENEGKGFVVPLTAVAVGNGFSDPISMLDYSNYLYHLGYLDRAGRDLIRTYEDQIRAAIRANKWVEARNIFYDMMFGAIYNITQLIAPYNYIHDGAASNPPTYEFFMRPDVRAAIHVGNLKFNFMSDKVWDSMAAAFMQSAKPWIEDILNWGEFSYVSFSGMLDIICAYTLSENMFYDLNWKHAAAYATAKRCPYYMNGWLAGYVKTVGVFTEVSLRTVGHMVAYEEPEIGFTFLDTLMTNRTLGFRCD</sequence>
<evidence type="ECO:0000256" key="6">
    <source>
        <dbReference type="ARBA" id="ARBA00023180"/>
    </source>
</evidence>
<evidence type="ECO:0000256" key="7">
    <source>
        <dbReference type="RuleBase" id="RU361156"/>
    </source>
</evidence>
<keyword evidence="3 7" id="KW-0645">Protease</keyword>
<dbReference type="InterPro" id="IPR001563">
    <property type="entry name" value="Peptidase_S10"/>
</dbReference>
<keyword evidence="8" id="KW-0812">Transmembrane</keyword>
<organism evidence="10">
    <name type="scientific">Bemisia tabaci</name>
    <name type="common">Sweetpotato whitefly</name>
    <name type="synonym">Aleurodes tabaci</name>
    <dbReference type="NCBI Taxonomy" id="7038"/>
    <lineage>
        <taxon>Eukaryota</taxon>
        <taxon>Metazoa</taxon>
        <taxon>Ecdysozoa</taxon>
        <taxon>Arthropoda</taxon>
        <taxon>Hexapoda</taxon>
        <taxon>Insecta</taxon>
        <taxon>Pterygota</taxon>
        <taxon>Neoptera</taxon>
        <taxon>Paraneoptera</taxon>
        <taxon>Hemiptera</taxon>
        <taxon>Sternorrhyncha</taxon>
        <taxon>Aleyrodoidea</taxon>
        <taxon>Aleyrodidae</taxon>
        <taxon>Aleyrodinae</taxon>
        <taxon>Bemisia</taxon>
    </lineage>
</organism>
<keyword evidence="2 7" id="KW-0121">Carboxypeptidase</keyword>
<keyword evidence="5 7" id="KW-0378">Hydrolase</keyword>
<evidence type="ECO:0000313" key="11">
    <source>
        <dbReference type="Proteomes" id="UP001152759"/>
    </source>
</evidence>
<dbReference type="PRINTS" id="PR00724">
    <property type="entry name" value="CRBOXYPTASEC"/>
</dbReference>
<evidence type="ECO:0000256" key="4">
    <source>
        <dbReference type="ARBA" id="ARBA00022729"/>
    </source>
</evidence>
<evidence type="ECO:0000256" key="3">
    <source>
        <dbReference type="ARBA" id="ARBA00022670"/>
    </source>
</evidence>
<keyword evidence="8" id="KW-0472">Membrane</keyword>
<reference evidence="10" key="1">
    <citation type="submission" date="2019-11" db="EMBL/GenBank/DDBJ databases">
        <title>Identification of Saliva Proteins of the Whitefly Bemisia tabaci by Transcriptome and LC-MS/MS Analyses.</title>
        <authorList>
            <person name="Huang H.-J."/>
        </authorList>
    </citation>
    <scope>NUCLEOTIDE SEQUENCE</scope>
</reference>